<evidence type="ECO:0000313" key="4">
    <source>
        <dbReference type="Proteomes" id="UP000286268"/>
    </source>
</evidence>
<organism evidence="3 4">
    <name type="scientific">Clostridium manihotivorum</name>
    <dbReference type="NCBI Taxonomy" id="2320868"/>
    <lineage>
        <taxon>Bacteria</taxon>
        <taxon>Bacillati</taxon>
        <taxon>Bacillota</taxon>
        <taxon>Clostridia</taxon>
        <taxon>Eubacteriales</taxon>
        <taxon>Clostridiaceae</taxon>
        <taxon>Clostridium</taxon>
    </lineage>
</organism>
<name>A0A3R5UBL9_9CLOT</name>
<gene>
    <name evidence="3" type="ORF">C1I91_26470</name>
</gene>
<dbReference type="AlphaFoldDB" id="A0A3R5UBL9"/>
<dbReference type="GO" id="GO:0003677">
    <property type="term" value="F:DNA binding"/>
    <property type="evidence" value="ECO:0007669"/>
    <property type="project" value="UniProtKB-KW"/>
</dbReference>
<dbReference type="RefSeq" id="WP_128215607.1">
    <property type="nucleotide sequence ID" value="NZ_CP025746.1"/>
</dbReference>
<dbReference type="SMART" id="SM00530">
    <property type="entry name" value="HTH_XRE"/>
    <property type="match status" value="1"/>
</dbReference>
<protein>
    <submittedName>
        <fullName evidence="3">XRE family transcriptional regulator</fullName>
    </submittedName>
</protein>
<keyword evidence="1" id="KW-0238">DNA-binding</keyword>
<dbReference type="OrthoDB" id="2735991at2"/>
<accession>A0A3R5UBL9</accession>
<sequence length="109" mass="12601">MSNKLNERLKQARKNLGLSQEYVADVMKVHRTTITAIETGSRKITADELKQFAELYGVTLDELVYDQDNTKETKMFARAFSSLSDIDKEEIMNLIEFKKKIKERLIANV</sequence>
<evidence type="ECO:0000259" key="2">
    <source>
        <dbReference type="PROSITE" id="PS50943"/>
    </source>
</evidence>
<reference evidence="3 4" key="1">
    <citation type="submission" date="2018-01" db="EMBL/GenBank/DDBJ databases">
        <title>Genome Sequencing and Assembly of Anaerobacter polyendosporus strain CT4.</title>
        <authorList>
            <person name="Tachaapaikoon C."/>
            <person name="Sutheeworapong S."/>
            <person name="Jenjaroenpun P."/>
            <person name="Wongsurawat T."/>
            <person name="Nookeaw I."/>
            <person name="Cheawchanlertfa P."/>
            <person name="Kosugi A."/>
            <person name="Cheevadhanarak S."/>
            <person name="Ratanakhanokchai K."/>
        </authorList>
    </citation>
    <scope>NUCLEOTIDE SEQUENCE [LARGE SCALE GENOMIC DNA]</scope>
    <source>
        <strain evidence="3 4">CT4</strain>
    </source>
</reference>
<dbReference type="PANTHER" id="PTHR46558">
    <property type="entry name" value="TRACRIPTIONAL REGULATORY PROTEIN-RELATED-RELATED"/>
    <property type="match status" value="1"/>
</dbReference>
<dbReference type="PROSITE" id="PS50943">
    <property type="entry name" value="HTH_CROC1"/>
    <property type="match status" value="1"/>
</dbReference>
<keyword evidence="4" id="KW-1185">Reference proteome</keyword>
<dbReference type="Pfam" id="PF01381">
    <property type="entry name" value="HTH_3"/>
    <property type="match status" value="1"/>
</dbReference>
<evidence type="ECO:0000256" key="1">
    <source>
        <dbReference type="ARBA" id="ARBA00023125"/>
    </source>
</evidence>
<dbReference type="PANTHER" id="PTHR46558:SF13">
    <property type="entry name" value="HTH-TYPE TRANSCRIPTIONAL REGULATOR IMMR"/>
    <property type="match status" value="1"/>
</dbReference>
<dbReference type="CDD" id="cd00093">
    <property type="entry name" value="HTH_XRE"/>
    <property type="match status" value="1"/>
</dbReference>
<feature type="domain" description="HTH cro/C1-type" evidence="2">
    <location>
        <begin position="9"/>
        <end position="63"/>
    </location>
</feature>
<dbReference type="Gene3D" id="1.10.260.40">
    <property type="entry name" value="lambda repressor-like DNA-binding domains"/>
    <property type="match status" value="1"/>
</dbReference>
<dbReference type="SUPFAM" id="SSF47413">
    <property type="entry name" value="lambda repressor-like DNA-binding domains"/>
    <property type="match status" value="1"/>
</dbReference>
<dbReference type="Proteomes" id="UP000286268">
    <property type="component" value="Chromosome"/>
</dbReference>
<dbReference type="InterPro" id="IPR001387">
    <property type="entry name" value="Cro/C1-type_HTH"/>
</dbReference>
<dbReference type="InterPro" id="IPR010982">
    <property type="entry name" value="Lambda_DNA-bd_dom_sf"/>
</dbReference>
<proteinExistence type="predicted"/>
<evidence type="ECO:0000313" key="3">
    <source>
        <dbReference type="EMBL" id="QAA34896.1"/>
    </source>
</evidence>
<dbReference type="EMBL" id="CP025746">
    <property type="protein sequence ID" value="QAA34896.1"/>
    <property type="molecule type" value="Genomic_DNA"/>
</dbReference>
<dbReference type="KEGG" id="cmah:C1I91_26470"/>